<organism evidence="4 5">
    <name type="scientific">Penicillium subrubescens</name>
    <dbReference type="NCBI Taxonomy" id="1316194"/>
    <lineage>
        <taxon>Eukaryota</taxon>
        <taxon>Fungi</taxon>
        <taxon>Dikarya</taxon>
        <taxon>Ascomycota</taxon>
        <taxon>Pezizomycotina</taxon>
        <taxon>Eurotiomycetes</taxon>
        <taxon>Eurotiomycetidae</taxon>
        <taxon>Eurotiales</taxon>
        <taxon>Aspergillaceae</taxon>
        <taxon>Penicillium</taxon>
    </lineage>
</organism>
<dbReference type="InterPro" id="IPR056884">
    <property type="entry name" value="NPHP3-like_N"/>
</dbReference>
<evidence type="ECO:0000256" key="1">
    <source>
        <dbReference type="ARBA" id="ARBA00022737"/>
    </source>
</evidence>
<name>A0A1Q5UDK7_9EURO</name>
<dbReference type="SUPFAM" id="SSF52540">
    <property type="entry name" value="P-loop containing nucleoside triphosphate hydrolases"/>
    <property type="match status" value="1"/>
</dbReference>
<keyword evidence="5" id="KW-1185">Reference proteome</keyword>
<protein>
    <submittedName>
        <fullName evidence="4">Vegetative incompatibility protein HET-E-1</fullName>
    </submittedName>
</protein>
<gene>
    <name evidence="4" type="ORF">PENSUB_3858</name>
</gene>
<dbReference type="PANTHER" id="PTHR10039">
    <property type="entry name" value="AMELOGENIN"/>
    <property type="match status" value="1"/>
</dbReference>
<feature type="region of interest" description="Disordered" evidence="2">
    <location>
        <begin position="950"/>
        <end position="1000"/>
    </location>
</feature>
<reference evidence="4 5" key="1">
    <citation type="submission" date="2016-10" db="EMBL/GenBank/DDBJ databases">
        <title>Genome sequence of the ascomycete fungus Penicillium subrubescens.</title>
        <authorList>
            <person name="De Vries R.P."/>
            <person name="Peng M."/>
            <person name="Dilokpimol A."/>
            <person name="Hilden K."/>
            <person name="Makela M.R."/>
            <person name="Grigoriev I."/>
            <person name="Riley R."/>
            <person name="Granchi Z."/>
        </authorList>
    </citation>
    <scope>NUCLEOTIDE SEQUENCE [LARGE SCALE GENOMIC DNA]</scope>
    <source>
        <strain evidence="4 5">CBS 132785</strain>
    </source>
</reference>
<dbReference type="Gene3D" id="3.40.50.300">
    <property type="entry name" value="P-loop containing nucleotide triphosphate hydrolases"/>
    <property type="match status" value="1"/>
</dbReference>
<feature type="domain" description="Nephrocystin 3-like N-terminal" evidence="3">
    <location>
        <begin position="265"/>
        <end position="427"/>
    </location>
</feature>
<evidence type="ECO:0000259" key="3">
    <source>
        <dbReference type="Pfam" id="PF24883"/>
    </source>
</evidence>
<dbReference type="STRING" id="1316194.A0A1Q5UDK7"/>
<accession>A0A1Q5UDK7</accession>
<sequence length="1095" mass="124240">MPPSSEPSSPLAEAIDKFLEEMKARDRKSRFYEEVLNSRAAIAVSQGQQGVRECAGRLEEFVKQIEQQRNSSKTVKALQTVAPFIDGLQNLMSACQTIIQASPFAVGVVFAGAQVVLGLARNMSKAFDIITEAVVEIGHSLKCYAKFAVAYETSEEVRERLVSSYKNIVKFWATATRLLDQNYEVQGTLDSLRRDSSRVESIAQAEEAVRANEDRKKAKAKHAGNFVSRYSRKLKNGIRDWISAGDDLDVRGDLQFHSERRHGTTCSWIFDNDKFQHWRDSTADPVLWYNAPPGSGKTILSSSVVKHLVERGLPAAYFFYSFSDFTKRKPLSGLRALALQLLNILKAGIPDRVVEIYRQEMENNVRHLRLRGHAMEVLHELLKQCPLVYMIVDGLDESLDDENMRNVFSSIVSAPVYGTVRWFFTSRKEGQIHGMMENLNATFLSPTQPILASEIKLFLAEGLRPIAESLEDVDDYVEYSEGSFLYSKFLLDTLRGKGVTCDADIKKALHEFPQGLTGYYMRSLLRLAYRSPSERDLVRPGAREYSTDSLPKEDAIHDLCGSLLLFDRSSEQDKDNPRVKLFHKTIQDFLLQDPQELQIDKSFSHVEEFTLKEMKKFFIDTSEGSVKVGLDCMTLLQYRRYRSFSAAKVILDDNSTENAFLKYAAAFWFLHFMDTEHHSEESFEEVRKFMGSPNFWTCVALQSYVVPYNFGRYARTGPKKYQMGVRRADWSEGDCFAVPLPNWLGQYAYGKQLDHDFCSFVSDWHEVLASRPGTLDQCVPLSTMQSKIGEHLHQSDRIKVWKLNEKMDLENFSQLRVMSISLSRGKLFAELVCKSRSDPPGRLHYHRISVFSKGTKVHGSYDTRIQSTDLESLDTDFQLVHNDSQARVMKFDGSHLQLVRSIDGLSQTFSPPSTWKATVPNQTWGIKWKSDCLVLHGKLDIFHVVRDASRSAKETHDDTESSDSDSDSSSESESDSDSITDSHYDSGYEEGSTSRTRSRALDNAPEQCVIIVWETSPPLWIPITPNKGLRQGIPFAVHPSLPIVVLGDLNGHMITANMHSGTWHIEDDPRRMEDDKSLTIWQDDKGSQVMSISMA</sequence>
<dbReference type="InterPro" id="IPR027417">
    <property type="entry name" value="P-loop_NTPase"/>
</dbReference>
<dbReference type="Pfam" id="PF24883">
    <property type="entry name" value="NPHP3_N"/>
    <property type="match status" value="1"/>
</dbReference>
<keyword evidence="1" id="KW-0677">Repeat</keyword>
<proteinExistence type="predicted"/>
<dbReference type="AlphaFoldDB" id="A0A1Q5UDK7"/>
<comment type="caution">
    <text evidence="4">The sequence shown here is derived from an EMBL/GenBank/DDBJ whole genome shotgun (WGS) entry which is preliminary data.</text>
</comment>
<dbReference type="Proteomes" id="UP000186955">
    <property type="component" value="Unassembled WGS sequence"/>
</dbReference>
<evidence type="ECO:0000313" key="4">
    <source>
        <dbReference type="EMBL" id="OKP10555.1"/>
    </source>
</evidence>
<evidence type="ECO:0000256" key="2">
    <source>
        <dbReference type="SAM" id="MobiDB-lite"/>
    </source>
</evidence>
<evidence type="ECO:0000313" key="5">
    <source>
        <dbReference type="Proteomes" id="UP000186955"/>
    </source>
</evidence>
<feature type="compositionally biased region" description="Basic and acidic residues" evidence="2">
    <location>
        <begin position="950"/>
        <end position="959"/>
    </location>
</feature>
<feature type="compositionally biased region" description="Acidic residues" evidence="2">
    <location>
        <begin position="960"/>
        <end position="978"/>
    </location>
</feature>
<dbReference type="PANTHER" id="PTHR10039:SF14">
    <property type="entry name" value="NACHT DOMAIN-CONTAINING PROTEIN"/>
    <property type="match status" value="1"/>
</dbReference>
<dbReference type="EMBL" id="MNBE01000313">
    <property type="protein sequence ID" value="OKP10555.1"/>
    <property type="molecule type" value="Genomic_DNA"/>
</dbReference>